<dbReference type="Gene3D" id="2.60.40.1080">
    <property type="match status" value="1"/>
</dbReference>
<comment type="caution">
    <text evidence="2">The sequence shown here is derived from an EMBL/GenBank/DDBJ whole genome shotgun (WGS) entry which is preliminary data.</text>
</comment>
<dbReference type="Pfam" id="PF02368">
    <property type="entry name" value="Big_2"/>
    <property type="match status" value="1"/>
</dbReference>
<keyword evidence="3" id="KW-1185">Reference proteome</keyword>
<dbReference type="GO" id="GO:0006629">
    <property type="term" value="P:lipid metabolic process"/>
    <property type="evidence" value="ECO:0007669"/>
    <property type="project" value="InterPro"/>
</dbReference>
<gene>
    <name evidence="2" type="ORF">CLORY_29110</name>
</gene>
<dbReference type="PANTHER" id="PTHR46211">
    <property type="entry name" value="GLYCEROPHOSPHORYL DIESTER PHOSPHODIESTERASE"/>
    <property type="match status" value="1"/>
</dbReference>
<dbReference type="PROSITE" id="PS51704">
    <property type="entry name" value="GP_PDE"/>
    <property type="match status" value="1"/>
</dbReference>
<dbReference type="Pfam" id="PF03009">
    <property type="entry name" value="GDPD"/>
    <property type="match status" value="1"/>
</dbReference>
<dbReference type="RefSeq" id="WP_079425715.1">
    <property type="nucleotide sequence ID" value="NZ_MZGV01000033.1"/>
</dbReference>
<feature type="domain" description="GP-PDE" evidence="1">
    <location>
        <begin position="113"/>
        <end position="355"/>
    </location>
</feature>
<dbReference type="AlphaFoldDB" id="A0A1V4IK79"/>
<dbReference type="Gene3D" id="3.20.20.190">
    <property type="entry name" value="Phosphatidylinositol (PI) phosphodiesterase"/>
    <property type="match status" value="1"/>
</dbReference>
<organism evidence="2 3">
    <name type="scientific">Clostridium oryzae</name>
    <dbReference type="NCBI Taxonomy" id="1450648"/>
    <lineage>
        <taxon>Bacteria</taxon>
        <taxon>Bacillati</taxon>
        <taxon>Bacillota</taxon>
        <taxon>Clostridia</taxon>
        <taxon>Eubacteriales</taxon>
        <taxon>Clostridiaceae</taxon>
        <taxon>Clostridium</taxon>
    </lineage>
</organism>
<name>A0A1V4IK79_9CLOT</name>
<dbReference type="Proteomes" id="UP000190080">
    <property type="component" value="Unassembled WGS sequence"/>
</dbReference>
<protein>
    <submittedName>
        <fullName evidence="2">Cytoplasmic glycerophosphodiester phosphodiesterase</fullName>
    </submittedName>
</protein>
<reference evidence="2 3" key="1">
    <citation type="submission" date="2017-03" db="EMBL/GenBank/DDBJ databases">
        <title>Genome sequence of Clostridium oryzae DSM 28571.</title>
        <authorList>
            <person name="Poehlein A."/>
            <person name="Daniel R."/>
        </authorList>
    </citation>
    <scope>NUCLEOTIDE SEQUENCE [LARGE SCALE GENOMIC DNA]</scope>
    <source>
        <strain evidence="2 3">DSM 28571</strain>
    </source>
</reference>
<accession>A0A1V4IK79</accession>
<dbReference type="PANTHER" id="PTHR46211:SF14">
    <property type="entry name" value="GLYCEROPHOSPHODIESTER PHOSPHODIESTERASE"/>
    <property type="match status" value="1"/>
</dbReference>
<evidence type="ECO:0000313" key="3">
    <source>
        <dbReference type="Proteomes" id="UP000190080"/>
    </source>
</evidence>
<dbReference type="InterPro" id="IPR008964">
    <property type="entry name" value="Invasin/intimin_cell_adhesion"/>
</dbReference>
<dbReference type="GO" id="GO:0008081">
    <property type="term" value="F:phosphoric diester hydrolase activity"/>
    <property type="evidence" value="ECO:0007669"/>
    <property type="project" value="InterPro"/>
</dbReference>
<dbReference type="SUPFAM" id="SSF51695">
    <property type="entry name" value="PLC-like phosphodiesterases"/>
    <property type="match status" value="1"/>
</dbReference>
<dbReference type="InterPro" id="IPR030395">
    <property type="entry name" value="GP_PDE_dom"/>
</dbReference>
<dbReference type="OrthoDB" id="2033680at2"/>
<dbReference type="EMBL" id="MZGV01000033">
    <property type="protein sequence ID" value="OPJ60336.1"/>
    <property type="molecule type" value="Genomic_DNA"/>
</dbReference>
<dbReference type="InterPro" id="IPR017946">
    <property type="entry name" value="PLC-like_Pdiesterase_TIM-brl"/>
</dbReference>
<evidence type="ECO:0000259" key="1">
    <source>
        <dbReference type="PROSITE" id="PS51704"/>
    </source>
</evidence>
<evidence type="ECO:0000313" key="2">
    <source>
        <dbReference type="EMBL" id="OPJ60336.1"/>
    </source>
</evidence>
<dbReference type="SUPFAM" id="SSF49373">
    <property type="entry name" value="Invasin/intimin cell-adhesion fragments"/>
    <property type="match status" value="1"/>
</dbReference>
<proteinExistence type="predicted"/>
<dbReference type="InterPro" id="IPR003343">
    <property type="entry name" value="Big_2"/>
</dbReference>
<sequence>MKKIASLLLICILIILQISIINVKTLAIESKAQNKLSLIVEEVSQLQLPKAKRICNEKWSSANSKIAAVNKNGQVTAVSIGKTDVTCSYKIGNKDYKYNWSVTVNNVPEPFKYKLVAHALGGLENKYTYSNALEGLEQSTKNGYKFIETDIILTADDRLVCSHGWSKFSYTQTGVPYNAENPIMTYDQFMNTKIQGKYTTVDASTIVEYMKEHKDVYFNLDLRILDRETAIETTEKIVQAFNSDKELLDRVLIQAGSKEMYEGINSVYHFKYYEYFVESDKIKDIPSIIKWCKSKHIAVVSIFEGDITNKMIKEVKQNGMCVLTHTVDDVNAAQKLLKSGVDLICTNFITYADLK</sequence>